<keyword evidence="2" id="KW-1185">Reference proteome</keyword>
<protein>
    <submittedName>
        <fullName evidence="1">Uncharacterized protein</fullName>
    </submittedName>
</protein>
<dbReference type="AlphaFoldDB" id="A0AA44EHG6"/>
<organism evidence="1 2">
    <name type="scientific">Agrobacterium pusense</name>
    <dbReference type="NCBI Taxonomy" id="648995"/>
    <lineage>
        <taxon>Bacteria</taxon>
        <taxon>Pseudomonadati</taxon>
        <taxon>Pseudomonadota</taxon>
        <taxon>Alphaproteobacteria</taxon>
        <taxon>Hyphomicrobiales</taxon>
        <taxon>Rhizobiaceae</taxon>
        <taxon>Rhizobium/Agrobacterium group</taxon>
        <taxon>Agrobacterium</taxon>
    </lineage>
</organism>
<evidence type="ECO:0000313" key="1">
    <source>
        <dbReference type="EMBL" id="NRF18350.1"/>
    </source>
</evidence>
<keyword evidence="1" id="KW-0614">Plasmid</keyword>
<geneLocation type="plasmid" evidence="1">
    <name>unnamed5</name>
</geneLocation>
<sequence length="349" mass="39325">MLFNVEYDHGGVIEGYLIPDGFSEEATIIVTKDDGTEIIVPCDQLKEGTVQAGRHATGMVGFRIDKTRLADLVSQKRLSIRDAKTGILIYRRPPIDNPVRHKVLRLELSILPMTKFDAICSQNFRYAISSVERYGHETTMQAFHLNADSSVYISGRLLLRNYEDFLDKGFHAIVDIPDPYYEMACRLFILNRLTKGTPTFLGDRDRLILSPAAEHFAEVNLEDDRSLKRALQKAPDKVRRVLSSPITQQFVCTYPDQRITRRDVAPAIGALARFTVIGHGDNGEHFQQAVGELLSVSPMDVPVVSKHSILKELASRLREIPVAETMLEEDLIFNHYVREAFTPDVGTQG</sequence>
<proteinExistence type="predicted"/>
<gene>
    <name evidence="1" type="ORF">FOB26_04360</name>
</gene>
<dbReference type="RefSeq" id="WP_172873267.1">
    <property type="nucleotide sequence ID" value="NZ_JABRWL010000003.1"/>
</dbReference>
<evidence type="ECO:0000313" key="2">
    <source>
        <dbReference type="Proteomes" id="UP001155820"/>
    </source>
</evidence>
<accession>A0AA44EHG6</accession>
<dbReference type="EMBL" id="JABRWM010000005">
    <property type="protein sequence ID" value="NRF18350.1"/>
    <property type="molecule type" value="Genomic_DNA"/>
</dbReference>
<dbReference type="Proteomes" id="UP001155820">
    <property type="component" value="Unassembled WGS sequence"/>
</dbReference>
<comment type="caution">
    <text evidence="1">The sequence shown here is derived from an EMBL/GenBank/DDBJ whole genome shotgun (WGS) entry which is preliminary data.</text>
</comment>
<name>A0AA44EHG6_9HYPH</name>
<reference evidence="1" key="1">
    <citation type="submission" date="2019-07" db="EMBL/GenBank/DDBJ databases">
        <title>FDA dAtabase for Regulatory Grade micrObial Sequences (FDA-ARGOS): Supporting development and validation of Infectious Disease Dx tests.</title>
        <authorList>
            <person name="Bachman M."/>
            <person name="Young C."/>
            <person name="Tallon L."/>
            <person name="Sadzewicz L."/>
            <person name="Vavikolanu K."/>
            <person name="Mehta A."/>
            <person name="Aluvathingal J."/>
            <person name="Nadendla S."/>
            <person name="Nandy P."/>
            <person name="Geyer C."/>
            <person name="Yan Y."/>
            <person name="Sichtig H."/>
        </authorList>
    </citation>
    <scope>NUCLEOTIDE SEQUENCE</scope>
    <source>
        <strain evidence="1">FDAARGOS_618</strain>
        <plasmid evidence="1">unnamed5</plasmid>
    </source>
</reference>